<accession>A0ABU7UJG4</accession>
<organism evidence="2 3">
    <name type="scientific">Clostridium frigoriphilum</name>
    <dbReference type="NCBI Taxonomy" id="443253"/>
    <lineage>
        <taxon>Bacteria</taxon>
        <taxon>Bacillati</taxon>
        <taxon>Bacillota</taxon>
        <taxon>Clostridia</taxon>
        <taxon>Eubacteriales</taxon>
        <taxon>Clostridiaceae</taxon>
        <taxon>Clostridium</taxon>
    </lineage>
</organism>
<feature type="transmembrane region" description="Helical" evidence="1">
    <location>
        <begin position="12"/>
        <end position="35"/>
    </location>
</feature>
<dbReference type="EMBL" id="JAZHFS010000001">
    <property type="protein sequence ID" value="MEF2110767.1"/>
    <property type="molecule type" value="Genomic_DNA"/>
</dbReference>
<comment type="caution">
    <text evidence="2">The sequence shown here is derived from an EMBL/GenBank/DDBJ whole genome shotgun (WGS) entry which is preliminary data.</text>
</comment>
<reference evidence="2 3" key="1">
    <citation type="submission" date="2023-11" db="EMBL/GenBank/DDBJ databases">
        <title>Draft genome sequence of a psychrophilic Clostridium strain from permafrost water brine.</title>
        <authorList>
            <person name="Shcherbakova V.A."/>
            <person name="Trubitsyn V.E."/>
            <person name="Zakharyuk A.G."/>
        </authorList>
    </citation>
    <scope>NUCLEOTIDE SEQUENCE [LARGE SCALE GENOMIC DNA]</scope>
    <source>
        <strain evidence="2 3">14F</strain>
    </source>
</reference>
<keyword evidence="1" id="KW-1133">Transmembrane helix</keyword>
<evidence type="ECO:0008006" key="4">
    <source>
        <dbReference type="Google" id="ProtNLM"/>
    </source>
</evidence>
<evidence type="ECO:0000313" key="2">
    <source>
        <dbReference type="EMBL" id="MEF2110767.1"/>
    </source>
</evidence>
<proteinExistence type="predicted"/>
<name>A0ABU7UJG4_9CLOT</name>
<evidence type="ECO:0000256" key="1">
    <source>
        <dbReference type="SAM" id="Phobius"/>
    </source>
</evidence>
<evidence type="ECO:0000313" key="3">
    <source>
        <dbReference type="Proteomes" id="UP001498469"/>
    </source>
</evidence>
<gene>
    <name evidence="2" type="ORF">SJI18_00415</name>
</gene>
<sequence>MNKYSNKKGITLIELIIVIPISIIVLILSFSLYSFTNKVYSRSISESYNQQDVRFVADYIMKELRNAKVISKDPIVVNPQVNYFSLSLVGQQLVKMSYVGEGTTISKIGAKITSLSFLPCDDYGMLRFNVSDTTNGINYNSNFEFMLENSIGTVKIIPLSESSHTIIYYTKY</sequence>
<keyword evidence="1" id="KW-0472">Membrane</keyword>
<keyword evidence="1" id="KW-0812">Transmembrane</keyword>
<protein>
    <recommendedName>
        <fullName evidence="4">Prepilin-type N-terminal cleavage/methylation domain-containing protein</fullName>
    </recommendedName>
</protein>
<dbReference type="Proteomes" id="UP001498469">
    <property type="component" value="Unassembled WGS sequence"/>
</dbReference>
<dbReference type="RefSeq" id="WP_216247290.1">
    <property type="nucleotide sequence ID" value="NZ_JAZHFS010000001.1"/>
</dbReference>
<keyword evidence="3" id="KW-1185">Reference proteome</keyword>